<protein>
    <recommendedName>
        <fullName evidence="4">Constitutive coactivator of peroxisome proliferator-activated receptor gamma</fullName>
    </recommendedName>
</protein>
<dbReference type="SUPFAM" id="SSF88723">
    <property type="entry name" value="PIN domain-like"/>
    <property type="match status" value="1"/>
</dbReference>
<organism evidence="2 3">
    <name type="scientific">Cryptotermes secundus</name>
    <dbReference type="NCBI Taxonomy" id="105785"/>
    <lineage>
        <taxon>Eukaryota</taxon>
        <taxon>Metazoa</taxon>
        <taxon>Ecdysozoa</taxon>
        <taxon>Arthropoda</taxon>
        <taxon>Hexapoda</taxon>
        <taxon>Insecta</taxon>
        <taxon>Pterygota</taxon>
        <taxon>Neoptera</taxon>
        <taxon>Polyneoptera</taxon>
        <taxon>Dictyoptera</taxon>
        <taxon>Blattodea</taxon>
        <taxon>Blattoidea</taxon>
        <taxon>Termitoidae</taxon>
        <taxon>Kalotermitidae</taxon>
        <taxon>Cryptotermitinae</taxon>
        <taxon>Cryptotermes</taxon>
    </lineage>
</organism>
<feature type="non-terminal residue" evidence="2">
    <location>
        <position position="424"/>
    </location>
</feature>
<name>A0A2J7QEM9_9NEOP</name>
<dbReference type="EMBL" id="NEVH01015307">
    <property type="protein sequence ID" value="PNF27038.1"/>
    <property type="molecule type" value="Genomic_DNA"/>
</dbReference>
<dbReference type="Proteomes" id="UP000235965">
    <property type="component" value="Unassembled WGS sequence"/>
</dbReference>
<accession>A0A2J7QEM9</accession>
<dbReference type="Gene3D" id="3.40.50.1010">
    <property type="entry name" value="5'-nuclease"/>
    <property type="match status" value="1"/>
</dbReference>
<comment type="caution">
    <text evidence="2">The sequence shown here is derived from an EMBL/GenBank/DDBJ whole genome shotgun (WGS) entry which is preliminary data.</text>
</comment>
<evidence type="ECO:0008006" key="4">
    <source>
        <dbReference type="Google" id="ProtNLM"/>
    </source>
</evidence>
<dbReference type="AlphaFoldDB" id="A0A2J7QEM9"/>
<dbReference type="PANTHER" id="PTHR15976:SF17">
    <property type="entry name" value="CONSTITUTIVE COACTIVATOR OF PEROXISOME PROLIFERATOR-ACTIVATED RECEPTOR GAMMA"/>
    <property type="match status" value="1"/>
</dbReference>
<reference evidence="2 3" key="1">
    <citation type="submission" date="2017-12" db="EMBL/GenBank/DDBJ databases">
        <title>Hemimetabolous genomes reveal molecular basis of termite eusociality.</title>
        <authorList>
            <person name="Harrison M.C."/>
            <person name="Jongepier E."/>
            <person name="Robertson H.M."/>
            <person name="Arning N."/>
            <person name="Bitard-Feildel T."/>
            <person name="Chao H."/>
            <person name="Childers C.P."/>
            <person name="Dinh H."/>
            <person name="Doddapaneni H."/>
            <person name="Dugan S."/>
            <person name="Gowin J."/>
            <person name="Greiner C."/>
            <person name="Han Y."/>
            <person name="Hu H."/>
            <person name="Hughes D.S.T."/>
            <person name="Huylmans A.-K."/>
            <person name="Kemena C."/>
            <person name="Kremer L.P.M."/>
            <person name="Lee S.L."/>
            <person name="Lopez-Ezquerra A."/>
            <person name="Mallet L."/>
            <person name="Monroy-Kuhn J.M."/>
            <person name="Moser A."/>
            <person name="Murali S.C."/>
            <person name="Muzny D.M."/>
            <person name="Otani S."/>
            <person name="Piulachs M.-D."/>
            <person name="Poelchau M."/>
            <person name="Qu J."/>
            <person name="Schaub F."/>
            <person name="Wada-Katsumata A."/>
            <person name="Worley K.C."/>
            <person name="Xie Q."/>
            <person name="Ylla G."/>
            <person name="Poulsen M."/>
            <person name="Gibbs R.A."/>
            <person name="Schal C."/>
            <person name="Richards S."/>
            <person name="Belles X."/>
            <person name="Korb J."/>
            <person name="Bornberg-Bauer E."/>
        </authorList>
    </citation>
    <scope>NUCLEOTIDE SEQUENCE [LARGE SCALE GENOMIC DNA]</scope>
    <source>
        <tissue evidence="2">Whole body</tissue>
    </source>
</reference>
<dbReference type="InParanoid" id="A0A2J7QEM9"/>
<gene>
    <name evidence="2" type="ORF">B7P43_G10404</name>
</gene>
<dbReference type="InterPro" id="IPR029060">
    <property type="entry name" value="PIN-like_dom_sf"/>
</dbReference>
<evidence type="ECO:0000256" key="1">
    <source>
        <dbReference type="ARBA" id="ARBA00009495"/>
    </source>
</evidence>
<keyword evidence="3" id="KW-1185">Reference proteome</keyword>
<sequence length="424" mass="49282">MGVRGLQTYIENYCPDACYEVNIKDLIDTYRRETGRQPVIVVDGSCCIRHLYGSLEWILGGQLKEFVEKLQNFVKALESVGAKLVFFFDGATIERKRPVWIQRRLKSLQDVYKIFDSLNKWKNLSLVDQSLFQLPPGLATRYIFKEMCNCEIFTSIRECDEEIAEYARDHQSFAILGQDTDYIIYEGAQYYLSMLKLNLLTMTTLNYNRWALARRLAIHPNQLPVLASLTGNDIIPAADLKQFHIRICQRVRSYNTDSRIPYNILFSQVARFVQTLPCGQDLFHMLPAVAHKVFRDERRAAQLDASIRSYYTDQRPHQQAGEPKDHWNKLMSLARRRHVHCENPPEVWSVMSGLLYECSTAIEDFRESDLPPAALALRPLRQRIYGLLLHEKPRRSREPIVIREWCMHGEDSLVQPALVQPVDI</sequence>
<comment type="similarity">
    <text evidence="1">Belongs to the constitutive coactivator of PPAR-gamma family.</text>
</comment>
<proteinExistence type="inferred from homology"/>
<dbReference type="OrthoDB" id="6354174at2759"/>
<evidence type="ECO:0000313" key="3">
    <source>
        <dbReference type="Proteomes" id="UP000235965"/>
    </source>
</evidence>
<evidence type="ECO:0000313" key="2">
    <source>
        <dbReference type="EMBL" id="PNF27038.1"/>
    </source>
</evidence>
<dbReference type="PANTHER" id="PTHR15976">
    <property type="entry name" value="CONSTITUTIVE COACTIVATOR OF PEROXISOME PROLIFERATOR-ACTIVATED RECEPTOR GAMMA"/>
    <property type="match status" value="1"/>
</dbReference>
<dbReference type="STRING" id="105785.A0A2J7QEM9"/>
<dbReference type="GO" id="GO:0005634">
    <property type="term" value="C:nucleus"/>
    <property type="evidence" value="ECO:0007669"/>
    <property type="project" value="TreeGrafter"/>
</dbReference>
<dbReference type="InterPro" id="IPR026784">
    <property type="entry name" value="Coact_PPARg"/>
</dbReference>